<dbReference type="RefSeq" id="WP_161101007.1">
    <property type="nucleotide sequence ID" value="NZ_JBHLYI010000002.1"/>
</dbReference>
<name>A0A6I4W008_9ACTN</name>
<comment type="caution">
    <text evidence="1">The sequence shown here is derived from an EMBL/GenBank/DDBJ whole genome shotgun (WGS) entry which is preliminary data.</text>
</comment>
<dbReference type="AlphaFoldDB" id="A0A6I4W008"/>
<gene>
    <name evidence="1" type="ORF">GQ466_01795</name>
</gene>
<dbReference type="OrthoDB" id="194758at2"/>
<proteinExistence type="predicted"/>
<protein>
    <submittedName>
        <fullName evidence="1">Uncharacterized protein</fullName>
    </submittedName>
</protein>
<dbReference type="Proteomes" id="UP000431901">
    <property type="component" value="Unassembled WGS sequence"/>
</dbReference>
<sequence length="171" mass="19038">MTTDRPSAPQDFSALWWLTLPELCTLLSISPQVWDTWQAEGTAPTSTTGPDGVTRVHRADLAAWQDRMRSLSDSPWLNPAEARDALKTGVLPKPAADKTQPSRWLTVPQICIELDITPEEWQQWRAEGNTPPHTVLDGTARVLRTDLDAWMKTLATTSPESPTDPDEETPL</sequence>
<accession>A0A6I4W008</accession>
<reference evidence="1 2" key="1">
    <citation type="submission" date="2019-12" db="EMBL/GenBank/DDBJ databases">
        <title>Nocardia macrotermitis sp. nov. and Nocardia aurantia sp. nov., isolated from the gut of the fungus growing-termite Macrotermes natalensis.</title>
        <authorList>
            <person name="Christine B."/>
            <person name="Rene B."/>
        </authorList>
    </citation>
    <scope>NUCLEOTIDE SEQUENCE [LARGE SCALE GENOMIC DNA]</scope>
    <source>
        <strain evidence="1 2">DSM 102126</strain>
    </source>
</reference>
<keyword evidence="2" id="KW-1185">Reference proteome</keyword>
<organism evidence="1 2">
    <name type="scientific">Actinomadura rayongensis</name>
    <dbReference type="NCBI Taxonomy" id="1429076"/>
    <lineage>
        <taxon>Bacteria</taxon>
        <taxon>Bacillati</taxon>
        <taxon>Actinomycetota</taxon>
        <taxon>Actinomycetes</taxon>
        <taxon>Streptosporangiales</taxon>
        <taxon>Thermomonosporaceae</taxon>
        <taxon>Actinomadura</taxon>
    </lineage>
</organism>
<evidence type="ECO:0000313" key="1">
    <source>
        <dbReference type="EMBL" id="MXQ62761.1"/>
    </source>
</evidence>
<dbReference type="EMBL" id="WUTW01000001">
    <property type="protein sequence ID" value="MXQ62761.1"/>
    <property type="molecule type" value="Genomic_DNA"/>
</dbReference>
<evidence type="ECO:0000313" key="2">
    <source>
        <dbReference type="Proteomes" id="UP000431901"/>
    </source>
</evidence>